<dbReference type="Proteomes" id="UP001233999">
    <property type="component" value="Unassembled WGS sequence"/>
</dbReference>
<feature type="non-terminal residue" evidence="1">
    <location>
        <position position="118"/>
    </location>
</feature>
<evidence type="ECO:0000313" key="1">
    <source>
        <dbReference type="EMBL" id="KAJ9601763.1"/>
    </source>
</evidence>
<feature type="non-terminal residue" evidence="1">
    <location>
        <position position="1"/>
    </location>
</feature>
<reference evidence="1" key="1">
    <citation type="journal article" date="2023" name="IScience">
        <title>Live-bearing cockroach genome reveals convergent evolutionary mechanisms linked to viviparity in insects and beyond.</title>
        <authorList>
            <person name="Fouks B."/>
            <person name="Harrison M.C."/>
            <person name="Mikhailova A.A."/>
            <person name="Marchal E."/>
            <person name="English S."/>
            <person name="Carruthers M."/>
            <person name="Jennings E.C."/>
            <person name="Chiamaka E.L."/>
            <person name="Frigard R.A."/>
            <person name="Pippel M."/>
            <person name="Attardo G.M."/>
            <person name="Benoit J.B."/>
            <person name="Bornberg-Bauer E."/>
            <person name="Tobe S.S."/>
        </authorList>
    </citation>
    <scope>NUCLEOTIDE SEQUENCE</scope>
    <source>
        <strain evidence="1">Stay&amp;Tobe</strain>
    </source>
</reference>
<organism evidence="1 2">
    <name type="scientific">Diploptera punctata</name>
    <name type="common">Pacific beetle cockroach</name>
    <dbReference type="NCBI Taxonomy" id="6984"/>
    <lineage>
        <taxon>Eukaryota</taxon>
        <taxon>Metazoa</taxon>
        <taxon>Ecdysozoa</taxon>
        <taxon>Arthropoda</taxon>
        <taxon>Hexapoda</taxon>
        <taxon>Insecta</taxon>
        <taxon>Pterygota</taxon>
        <taxon>Neoptera</taxon>
        <taxon>Polyneoptera</taxon>
        <taxon>Dictyoptera</taxon>
        <taxon>Blattodea</taxon>
        <taxon>Blaberoidea</taxon>
        <taxon>Blaberidae</taxon>
        <taxon>Diplopterinae</taxon>
        <taxon>Diploptera</taxon>
    </lineage>
</organism>
<dbReference type="EMBL" id="JASPKZ010000003">
    <property type="protein sequence ID" value="KAJ9601763.1"/>
    <property type="molecule type" value="Genomic_DNA"/>
</dbReference>
<dbReference type="AlphaFoldDB" id="A0AAD8AQ57"/>
<keyword evidence="2" id="KW-1185">Reference proteome</keyword>
<gene>
    <name evidence="1" type="ORF">L9F63_000055</name>
</gene>
<comment type="caution">
    <text evidence="1">The sequence shown here is derived from an EMBL/GenBank/DDBJ whole genome shotgun (WGS) entry which is preliminary data.</text>
</comment>
<accession>A0AAD8AQ57</accession>
<protein>
    <submittedName>
        <fullName evidence="1">Uncharacterized protein</fullName>
    </submittedName>
</protein>
<sequence length="118" mass="13046">ALQARDYRSPGCMTYGNGSHTTVLEINLLANSGASDYCGVLVNNKTEERSLPIAVRIHKTLELADDKFYVITCGKAGFKNARNETSLVSLKLLEKGKRVQEAVYSHPYTLRADISRPD</sequence>
<evidence type="ECO:0000313" key="2">
    <source>
        <dbReference type="Proteomes" id="UP001233999"/>
    </source>
</evidence>
<name>A0AAD8AQ57_DIPPU</name>
<reference evidence="1" key="2">
    <citation type="submission" date="2023-05" db="EMBL/GenBank/DDBJ databases">
        <authorList>
            <person name="Fouks B."/>
        </authorList>
    </citation>
    <scope>NUCLEOTIDE SEQUENCE</scope>
    <source>
        <strain evidence="1">Stay&amp;Tobe</strain>
        <tissue evidence="1">Testes</tissue>
    </source>
</reference>
<proteinExistence type="predicted"/>